<name>A0AAV5GPP2_9BASI</name>
<dbReference type="Proteomes" id="UP001342314">
    <property type="component" value="Unassembled WGS sequence"/>
</dbReference>
<feature type="compositionally biased region" description="Basic residues" evidence="1">
    <location>
        <begin position="242"/>
        <end position="253"/>
    </location>
</feature>
<feature type="compositionally biased region" description="Low complexity" evidence="1">
    <location>
        <begin position="596"/>
        <end position="615"/>
    </location>
</feature>
<dbReference type="AlphaFoldDB" id="A0AAV5GPP2"/>
<gene>
    <name evidence="2" type="ORF">Rhopal_005163-T1</name>
</gene>
<feature type="region of interest" description="Disordered" evidence="1">
    <location>
        <begin position="526"/>
        <end position="556"/>
    </location>
</feature>
<feature type="compositionally biased region" description="Polar residues" evidence="1">
    <location>
        <begin position="702"/>
        <end position="716"/>
    </location>
</feature>
<sequence>MKSAPGSASKKRGRPLGSKNRRLMVKTPLPRAQRAAAKADAAYRAPSGSIEPVAGSSVAGAGAGGAPKMRATRANVTLPPGYIEGVTSSRWPKARKKREEEEEEEEEAEEEDGAGDEEPEQNEMDVEMDELEDDFEAEKTLLGLAATTTPAESRASSVATGLAALGAAADELEEQKPLLAPPGSVDRKGKARATDAGLDDDAISVNGTLAAPSAPMSRETSLEERSVTPATAPSATPTKGGPKGKGKGKRGKKAQPPPEPVERAKRRKLDVLDKETAERLAAREAARLKFLDQLDAELDLVEDRSHPLLDITYKQLRSEKAAKLEHLRRVQAAREKELETVLEKRIETSWRQWADRKDSLRLRLYLENHSSLKELVAEEKVFPFFRDHPLFTNNHDLPPTGYYRGPQRDPAFVPRSIIHAGHYVEPPPLNPALEHASWKLAPEDIEADLALLYDIDDEPFYAPPPAIVAPPPGAGLYGYPPPPPFYYDPHAMAAPYMNAPGYPLGPPVPPPGAAYPLQPYYGGDIPPVIPPHPSSAAPPHQPPAPHPYAHGYPYEHATAPGAAAPAVTPLAAAPKPPVHEAGPPAAARPPQPPVMPAKVPSAPYKAAAAPPAKISAPPPPTKPLKQPSANGTPHSHQHQHGPHAHAVHHQHQHAPQHQHQHQQHAPAHASAQAYPQRQPASPARTRDSPHIHTAGPPVQAPSGPSQQQQRYPTSTPSPFPSLGAKPHAPSASPAAGTPAHATALPNGSAKSPQSTSALPPMHSAFFPPMPPIRPPVQQNGANGAKPVSSQHQHQHQHQQQHHHHHHHASQPHSHAHASTPQGAASQRISPSFGAPTLPSLSRRTLSPPHPQAATTPSSTMQQLPPPRTAEQQKREISERVLPPFWAAAGSMPSATASSPSAAAPAPASVGPATGLPLPSWLKPLGQHPKLPHELAREREQAAAAAAATQKGKPAEVAAGGAGATGAPRPFW</sequence>
<feature type="compositionally biased region" description="Basic and acidic residues" evidence="1">
    <location>
        <begin position="930"/>
        <end position="940"/>
    </location>
</feature>
<keyword evidence="3" id="KW-1185">Reference proteome</keyword>
<feature type="compositionally biased region" description="Acidic residues" evidence="1">
    <location>
        <begin position="100"/>
        <end position="136"/>
    </location>
</feature>
<feature type="region of interest" description="Disordered" evidence="1">
    <location>
        <begin position="1"/>
        <end position="158"/>
    </location>
</feature>
<comment type="caution">
    <text evidence="2">The sequence shown here is derived from an EMBL/GenBank/DDBJ whole genome shotgun (WGS) entry which is preliminary data.</text>
</comment>
<evidence type="ECO:0000313" key="2">
    <source>
        <dbReference type="EMBL" id="GJN92133.1"/>
    </source>
</evidence>
<feature type="compositionally biased region" description="Basic residues" evidence="1">
    <location>
        <begin position="792"/>
        <end position="815"/>
    </location>
</feature>
<feature type="compositionally biased region" description="Low complexity" evidence="1">
    <location>
        <begin position="31"/>
        <end position="45"/>
    </location>
</feature>
<evidence type="ECO:0000256" key="1">
    <source>
        <dbReference type="SAM" id="MobiDB-lite"/>
    </source>
</evidence>
<feature type="compositionally biased region" description="Low complexity" evidence="1">
    <location>
        <begin position="228"/>
        <end position="240"/>
    </location>
</feature>
<feature type="compositionally biased region" description="Low complexity" evidence="1">
    <location>
        <begin position="663"/>
        <end position="676"/>
    </location>
</feature>
<feature type="compositionally biased region" description="Low complexity" evidence="1">
    <location>
        <begin position="723"/>
        <end position="743"/>
    </location>
</feature>
<proteinExistence type="predicted"/>
<feature type="region of interest" description="Disordered" evidence="1">
    <location>
        <begin position="173"/>
        <end position="268"/>
    </location>
</feature>
<accession>A0AAV5GPP2</accession>
<reference evidence="2 3" key="1">
    <citation type="submission" date="2021-12" db="EMBL/GenBank/DDBJ databases">
        <title>High titer production of polyol ester of fatty acids by Rhodotorula paludigena BS15 towards product separation-free biomass refinery.</title>
        <authorList>
            <person name="Mano J."/>
            <person name="Ono H."/>
            <person name="Tanaka T."/>
            <person name="Naito K."/>
            <person name="Sushida H."/>
            <person name="Ike M."/>
            <person name="Tokuyasu K."/>
            <person name="Kitaoka M."/>
        </authorList>
    </citation>
    <scope>NUCLEOTIDE SEQUENCE [LARGE SCALE GENOMIC DNA]</scope>
    <source>
        <strain evidence="2 3">BS15</strain>
    </source>
</reference>
<feature type="compositionally biased region" description="Low complexity" evidence="1">
    <location>
        <begin position="547"/>
        <end position="556"/>
    </location>
</feature>
<feature type="compositionally biased region" description="Pro residues" evidence="1">
    <location>
        <begin position="586"/>
        <end position="595"/>
    </location>
</feature>
<feature type="region of interest" description="Disordered" evidence="1">
    <location>
        <begin position="919"/>
        <end position="971"/>
    </location>
</feature>
<feature type="compositionally biased region" description="Polar residues" evidence="1">
    <location>
        <begin position="819"/>
        <end position="829"/>
    </location>
</feature>
<evidence type="ECO:0000313" key="3">
    <source>
        <dbReference type="Proteomes" id="UP001342314"/>
    </source>
</evidence>
<feature type="region of interest" description="Disordered" evidence="1">
    <location>
        <begin position="572"/>
        <end position="875"/>
    </location>
</feature>
<protein>
    <submittedName>
        <fullName evidence="2">Uncharacterized protein</fullName>
    </submittedName>
</protein>
<feature type="compositionally biased region" description="Basic residues" evidence="1">
    <location>
        <begin position="9"/>
        <end position="24"/>
    </location>
</feature>
<feature type="compositionally biased region" description="Polar residues" evidence="1">
    <location>
        <begin position="748"/>
        <end position="757"/>
    </location>
</feature>
<dbReference type="EMBL" id="BQKY01000010">
    <property type="protein sequence ID" value="GJN92133.1"/>
    <property type="molecule type" value="Genomic_DNA"/>
</dbReference>
<organism evidence="2 3">
    <name type="scientific">Rhodotorula paludigena</name>
    <dbReference type="NCBI Taxonomy" id="86838"/>
    <lineage>
        <taxon>Eukaryota</taxon>
        <taxon>Fungi</taxon>
        <taxon>Dikarya</taxon>
        <taxon>Basidiomycota</taxon>
        <taxon>Pucciniomycotina</taxon>
        <taxon>Microbotryomycetes</taxon>
        <taxon>Sporidiobolales</taxon>
        <taxon>Sporidiobolaceae</taxon>
        <taxon>Rhodotorula</taxon>
    </lineage>
</organism>
<feature type="compositionally biased region" description="Basic residues" evidence="1">
    <location>
        <begin position="635"/>
        <end position="662"/>
    </location>
</feature>
<feature type="region of interest" description="Disordered" evidence="1">
    <location>
        <begin position="890"/>
        <end position="909"/>
    </location>
</feature>
<feature type="compositionally biased region" description="Polar residues" evidence="1">
    <location>
        <begin position="852"/>
        <end position="862"/>
    </location>
</feature>
<feature type="compositionally biased region" description="Low complexity" evidence="1">
    <location>
        <begin position="140"/>
        <end position="158"/>
    </location>
</feature>